<proteinExistence type="predicted"/>
<evidence type="ECO:0000313" key="2">
    <source>
        <dbReference type="Proteomes" id="UP000216752"/>
    </source>
</evidence>
<name>A0ABZ3IKS4_9FIRM</name>
<sequence length="57" mass="6077">MQGIGAEQPVVVKKLRNGSRAKGLCYLVLKIGQPKEGGTNGQNKIIWNSPRGSKTGI</sequence>
<keyword evidence="2" id="KW-1185">Reference proteome</keyword>
<organism evidence="1 2">
    <name type="scientific">Sporomusa silvacetica DSM 10669</name>
    <dbReference type="NCBI Taxonomy" id="1123289"/>
    <lineage>
        <taxon>Bacteria</taxon>
        <taxon>Bacillati</taxon>
        <taxon>Bacillota</taxon>
        <taxon>Negativicutes</taxon>
        <taxon>Selenomonadales</taxon>
        <taxon>Sporomusaceae</taxon>
        <taxon>Sporomusa</taxon>
    </lineage>
</organism>
<gene>
    <name evidence="1" type="ORF">SPSIL_024440</name>
</gene>
<dbReference type="EMBL" id="CP155573">
    <property type="protein sequence ID" value="XFO66294.1"/>
    <property type="molecule type" value="Genomic_DNA"/>
</dbReference>
<reference evidence="1" key="1">
    <citation type="submission" date="2024-05" db="EMBL/GenBank/DDBJ databases">
        <title>Isolation and characterization of Sporomusa carbonis sp. nov., a carboxydotrophic hydrogenogen in the genus of Sporomusa isolated from a charcoal burning pile.</title>
        <authorList>
            <person name="Boeer T."/>
            <person name="Rosenbaum F."/>
            <person name="Eysell L."/>
            <person name="Mueller V."/>
            <person name="Daniel R."/>
            <person name="Poehlein A."/>
        </authorList>
    </citation>
    <scope>NUCLEOTIDE SEQUENCE [LARGE SCALE GENOMIC DNA]</scope>
    <source>
        <strain evidence="1">DSM 10669</strain>
    </source>
</reference>
<accession>A0ABZ3IKS4</accession>
<evidence type="ECO:0000313" key="1">
    <source>
        <dbReference type="EMBL" id="XFO66294.1"/>
    </source>
</evidence>
<protein>
    <submittedName>
        <fullName evidence="1">Uncharacterized protein</fullName>
    </submittedName>
</protein>
<dbReference type="Proteomes" id="UP000216752">
    <property type="component" value="Chromosome"/>
</dbReference>